<proteinExistence type="inferred from homology"/>
<dbReference type="AlphaFoldDB" id="A0A8C7YPV0"/>
<protein>
    <submittedName>
        <fullName evidence="2">Uncharacterized protein</fullName>
    </submittedName>
</protein>
<evidence type="ECO:0000313" key="2">
    <source>
        <dbReference type="Ensembl" id="ENSOSIP00000032020.1"/>
    </source>
</evidence>
<dbReference type="InterPro" id="IPR001398">
    <property type="entry name" value="Macrophage_inhib_fac"/>
</dbReference>
<name>A0A8C7YPV0_9TELE</name>
<evidence type="ECO:0000313" key="3">
    <source>
        <dbReference type="Proteomes" id="UP000694383"/>
    </source>
</evidence>
<accession>A0A8C7YPV0</accession>
<dbReference type="Ensembl" id="ENSOSIT00000033750.1">
    <property type="protein sequence ID" value="ENSOSIP00000032020.1"/>
    <property type="gene ID" value="ENSOSIG00000016338.1"/>
</dbReference>
<dbReference type="Gene3D" id="3.30.429.10">
    <property type="entry name" value="Macrophage Migration Inhibitory Factor"/>
    <property type="match status" value="1"/>
</dbReference>
<sequence length="79" mass="8820">MPFVELQTNLPGSSFKEDFLRKLCSCVASTLSKPEEVRGRSLTHNCAFPYNRVDDFKKQTSVDFGSGSTCGSFIPPLWL</sequence>
<dbReference type="Pfam" id="PF01187">
    <property type="entry name" value="MIF"/>
    <property type="match status" value="1"/>
</dbReference>
<comment type="similarity">
    <text evidence="1">Belongs to the MIF family.</text>
</comment>
<reference evidence="2" key="2">
    <citation type="submission" date="2025-09" db="UniProtKB">
        <authorList>
            <consortium name="Ensembl"/>
        </authorList>
    </citation>
    <scope>IDENTIFICATION</scope>
</reference>
<dbReference type="InterPro" id="IPR014347">
    <property type="entry name" value="Tautomerase/MIF_sf"/>
</dbReference>
<evidence type="ECO:0000256" key="1">
    <source>
        <dbReference type="ARBA" id="ARBA00005851"/>
    </source>
</evidence>
<keyword evidence="3" id="KW-1185">Reference proteome</keyword>
<dbReference type="Proteomes" id="UP000694383">
    <property type="component" value="Unplaced"/>
</dbReference>
<organism evidence="2 3">
    <name type="scientific">Oryzias sinensis</name>
    <name type="common">Chinese medaka</name>
    <dbReference type="NCBI Taxonomy" id="183150"/>
    <lineage>
        <taxon>Eukaryota</taxon>
        <taxon>Metazoa</taxon>
        <taxon>Chordata</taxon>
        <taxon>Craniata</taxon>
        <taxon>Vertebrata</taxon>
        <taxon>Euteleostomi</taxon>
        <taxon>Actinopterygii</taxon>
        <taxon>Neopterygii</taxon>
        <taxon>Teleostei</taxon>
        <taxon>Neoteleostei</taxon>
        <taxon>Acanthomorphata</taxon>
        <taxon>Ovalentaria</taxon>
        <taxon>Atherinomorphae</taxon>
        <taxon>Beloniformes</taxon>
        <taxon>Adrianichthyidae</taxon>
        <taxon>Oryziinae</taxon>
        <taxon>Oryzias</taxon>
    </lineage>
</organism>
<dbReference type="SUPFAM" id="SSF55331">
    <property type="entry name" value="Tautomerase/MIF"/>
    <property type="match status" value="1"/>
</dbReference>
<reference evidence="2" key="1">
    <citation type="submission" date="2025-08" db="UniProtKB">
        <authorList>
            <consortium name="Ensembl"/>
        </authorList>
    </citation>
    <scope>IDENTIFICATION</scope>
</reference>